<proteinExistence type="inferred from homology"/>
<name>A0ABS0N0F1_9SPHN</name>
<dbReference type="Gene3D" id="3.30.70.120">
    <property type="match status" value="1"/>
</dbReference>
<evidence type="ECO:0000313" key="2">
    <source>
        <dbReference type="EMBL" id="MBH5321440.1"/>
    </source>
</evidence>
<keyword evidence="3" id="KW-1185">Reference proteome</keyword>
<evidence type="ECO:0000313" key="3">
    <source>
        <dbReference type="Proteomes" id="UP000602442"/>
    </source>
</evidence>
<comment type="similarity">
    <text evidence="1">Belongs to the CutA family.</text>
</comment>
<dbReference type="Pfam" id="PF03091">
    <property type="entry name" value="CutA1"/>
    <property type="match status" value="1"/>
</dbReference>
<dbReference type="EMBL" id="JAEANY010000001">
    <property type="protein sequence ID" value="MBH5321440.1"/>
    <property type="molecule type" value="Genomic_DNA"/>
</dbReference>
<dbReference type="RefSeq" id="WP_197920101.1">
    <property type="nucleotide sequence ID" value="NZ_CAWPTA010000006.1"/>
</dbReference>
<dbReference type="PANTHER" id="PTHR23419">
    <property type="entry name" value="DIVALENT CATION TOLERANCE CUTA-RELATED"/>
    <property type="match status" value="1"/>
</dbReference>
<accession>A0ABS0N0F1</accession>
<dbReference type="PANTHER" id="PTHR23419:SF8">
    <property type="entry name" value="FI09726P"/>
    <property type="match status" value="1"/>
</dbReference>
<dbReference type="InterPro" id="IPR015867">
    <property type="entry name" value="N-reg_PII/ATP_PRibTrfase_C"/>
</dbReference>
<dbReference type="SUPFAM" id="SSF54913">
    <property type="entry name" value="GlnB-like"/>
    <property type="match status" value="1"/>
</dbReference>
<reference evidence="2 3" key="1">
    <citation type="submission" date="2020-11" db="EMBL/GenBank/DDBJ databases">
        <title>Erythrobacter sediminis sp. nov., a marine bacterium from a tidal flat of Garorim Bay.</title>
        <authorList>
            <person name="Kim D."/>
            <person name="Yoo Y."/>
            <person name="Kim J.-J."/>
        </authorList>
    </citation>
    <scope>NUCLEOTIDE SEQUENCE [LARGE SCALE GENOMIC DNA]</scope>
    <source>
        <strain evidence="2 3">JGD-13</strain>
    </source>
</reference>
<organism evidence="2 3">
    <name type="scientific">Aurantiacibacter sediminis</name>
    <dbReference type="NCBI Taxonomy" id="2793064"/>
    <lineage>
        <taxon>Bacteria</taxon>
        <taxon>Pseudomonadati</taxon>
        <taxon>Pseudomonadota</taxon>
        <taxon>Alphaproteobacteria</taxon>
        <taxon>Sphingomonadales</taxon>
        <taxon>Erythrobacteraceae</taxon>
        <taxon>Aurantiacibacter</taxon>
    </lineage>
</organism>
<dbReference type="Proteomes" id="UP000602442">
    <property type="component" value="Unassembled WGS sequence"/>
</dbReference>
<dbReference type="InterPro" id="IPR011322">
    <property type="entry name" value="N-reg_PII-like_a/b"/>
</dbReference>
<protein>
    <submittedName>
        <fullName evidence="2">Divalent-cation tolerance protein CutA</fullName>
    </submittedName>
</protein>
<gene>
    <name evidence="2" type="ORF">I5L03_02425</name>
</gene>
<dbReference type="InterPro" id="IPR004323">
    <property type="entry name" value="Ion_tolerance_CutA"/>
</dbReference>
<sequence length="111" mass="11990">MSRGVAAMIWCPFPDTDSARTAASKLVEERLIACGNIIPQIESVFRWKGEVETSFECGLLCKTDTVHLQKAVARLERLHPYETPAIMGFPVSAAAPATLGWLAEQLGGDGS</sequence>
<evidence type="ECO:0000256" key="1">
    <source>
        <dbReference type="ARBA" id="ARBA00010169"/>
    </source>
</evidence>
<comment type="caution">
    <text evidence="2">The sequence shown here is derived from an EMBL/GenBank/DDBJ whole genome shotgun (WGS) entry which is preliminary data.</text>
</comment>